<gene>
    <name evidence="2" type="ORF">PAC_08391</name>
</gene>
<dbReference type="OrthoDB" id="10374576at2759"/>
<evidence type="ECO:0000313" key="2">
    <source>
        <dbReference type="EMBL" id="CZR58499.1"/>
    </source>
</evidence>
<name>A0A1L7X0G2_9HELO</name>
<feature type="chain" id="PRO_5012611719" evidence="1">
    <location>
        <begin position="22"/>
        <end position="329"/>
    </location>
</feature>
<reference evidence="2 3" key="1">
    <citation type="submission" date="2016-03" db="EMBL/GenBank/DDBJ databases">
        <authorList>
            <person name="Ploux O."/>
        </authorList>
    </citation>
    <scope>NUCLEOTIDE SEQUENCE [LARGE SCALE GENOMIC DNA]</scope>
    <source>
        <strain evidence="2 3">UAMH 11012</strain>
    </source>
</reference>
<evidence type="ECO:0000256" key="1">
    <source>
        <dbReference type="SAM" id="SignalP"/>
    </source>
</evidence>
<feature type="signal peptide" evidence="1">
    <location>
        <begin position="1"/>
        <end position="21"/>
    </location>
</feature>
<dbReference type="Proteomes" id="UP000184330">
    <property type="component" value="Unassembled WGS sequence"/>
</dbReference>
<evidence type="ECO:0000313" key="3">
    <source>
        <dbReference type="Proteomes" id="UP000184330"/>
    </source>
</evidence>
<proteinExistence type="predicted"/>
<sequence length="329" mass="35146">MTFNIKSLLLILFITVSPLCALTISNSASVDIAAHDGSAVERDSSVLVARSGTPAADGQINCIFTGIPDACWLRSSQNPSHGAGFTVFDSACNTLGTGMGTVGVHASVDSELRWSVEVDWINNDWARTPIGQYAGSSWGLPVENNICLGYEYTHGAYTSCLIPFNCRDPTASVNMARDPPVTIEAQNTTDSTALVSRQINTHPGQEDPNGAISCFGTPLHQCLFQITQEESTQHATVVLYSSFCDELNAVRLPMTPCTVAQYGSPTLSRSIGHFCIRATPCIQSSDTMDRPSPSRWAEDALMVTPVFGMDSTPVACINSNALGEAIRTG</sequence>
<protein>
    <submittedName>
        <fullName evidence="2">Uncharacterized protein</fullName>
    </submittedName>
</protein>
<keyword evidence="3" id="KW-1185">Reference proteome</keyword>
<dbReference type="EMBL" id="FJOG01000012">
    <property type="protein sequence ID" value="CZR58499.1"/>
    <property type="molecule type" value="Genomic_DNA"/>
</dbReference>
<organism evidence="2 3">
    <name type="scientific">Phialocephala subalpina</name>
    <dbReference type="NCBI Taxonomy" id="576137"/>
    <lineage>
        <taxon>Eukaryota</taxon>
        <taxon>Fungi</taxon>
        <taxon>Dikarya</taxon>
        <taxon>Ascomycota</taxon>
        <taxon>Pezizomycotina</taxon>
        <taxon>Leotiomycetes</taxon>
        <taxon>Helotiales</taxon>
        <taxon>Mollisiaceae</taxon>
        <taxon>Phialocephala</taxon>
        <taxon>Phialocephala fortinii species complex</taxon>
    </lineage>
</organism>
<keyword evidence="1" id="KW-0732">Signal</keyword>
<dbReference type="AlphaFoldDB" id="A0A1L7X0G2"/>
<accession>A0A1L7X0G2</accession>